<dbReference type="STRING" id="63057.A0A2P5FVP2"/>
<accession>A0A2P5FVP2</accession>
<dbReference type="InParanoid" id="A0A2P5FVP2"/>
<dbReference type="InterPro" id="IPR051504">
    <property type="entry name" value="Plant_metabolite_acyltrans"/>
</dbReference>
<dbReference type="PANTHER" id="PTHR31625">
    <property type="match status" value="1"/>
</dbReference>
<protein>
    <submittedName>
        <fullName evidence="3">Chloramphenicol acetyltransferase-like domain containing protein</fullName>
    </submittedName>
</protein>
<name>A0A2P5FVP2_TREOI</name>
<evidence type="ECO:0000313" key="4">
    <source>
        <dbReference type="Proteomes" id="UP000237000"/>
    </source>
</evidence>
<proteinExistence type="predicted"/>
<dbReference type="Gene3D" id="3.30.559.10">
    <property type="entry name" value="Chloramphenicol acetyltransferase-like domain"/>
    <property type="match status" value="1"/>
</dbReference>
<dbReference type="InterPro" id="IPR023213">
    <property type="entry name" value="CAT-like_dom_sf"/>
</dbReference>
<organism evidence="3 4">
    <name type="scientific">Trema orientale</name>
    <name type="common">Charcoal tree</name>
    <name type="synonym">Celtis orientalis</name>
    <dbReference type="NCBI Taxonomy" id="63057"/>
    <lineage>
        <taxon>Eukaryota</taxon>
        <taxon>Viridiplantae</taxon>
        <taxon>Streptophyta</taxon>
        <taxon>Embryophyta</taxon>
        <taxon>Tracheophyta</taxon>
        <taxon>Spermatophyta</taxon>
        <taxon>Magnoliopsida</taxon>
        <taxon>eudicotyledons</taxon>
        <taxon>Gunneridae</taxon>
        <taxon>Pentapetalae</taxon>
        <taxon>rosids</taxon>
        <taxon>fabids</taxon>
        <taxon>Rosales</taxon>
        <taxon>Cannabaceae</taxon>
        <taxon>Trema</taxon>
    </lineage>
</organism>
<keyword evidence="4" id="KW-1185">Reference proteome</keyword>
<dbReference type="AlphaFoldDB" id="A0A2P5FVP2"/>
<evidence type="ECO:0000256" key="2">
    <source>
        <dbReference type="ARBA" id="ARBA00023315"/>
    </source>
</evidence>
<dbReference type="EMBL" id="JXTC01000007">
    <property type="protein sequence ID" value="POO01871.1"/>
    <property type="molecule type" value="Genomic_DNA"/>
</dbReference>
<keyword evidence="1 3" id="KW-0808">Transferase</keyword>
<dbReference type="Proteomes" id="UP000237000">
    <property type="component" value="Unassembled WGS sequence"/>
</dbReference>
<gene>
    <name evidence="3" type="ORF">TorRG33x02_026480</name>
</gene>
<dbReference type="GO" id="GO:0016747">
    <property type="term" value="F:acyltransferase activity, transferring groups other than amino-acyl groups"/>
    <property type="evidence" value="ECO:0007669"/>
    <property type="project" value="UniProtKB-ARBA"/>
</dbReference>
<comment type="caution">
    <text evidence="3">The sequence shown here is derived from an EMBL/GenBank/DDBJ whole genome shotgun (WGS) entry which is preliminary data.</text>
</comment>
<sequence>MAQQNPVEVVEVCKVASVDPDHHPHPRPAAPSSPNSFTLSLFNLSWLRFPPSSRLLFHQIPTPNTTTTTSTSGDAVSLFFDSILPILKSSLSLTLHHFSPLVGNLTWLPN</sequence>
<reference evidence="4" key="1">
    <citation type="submission" date="2016-06" db="EMBL/GenBank/DDBJ databases">
        <title>Parallel loss of symbiosis genes in relatives of nitrogen-fixing non-legume Parasponia.</title>
        <authorList>
            <person name="Van Velzen R."/>
            <person name="Holmer R."/>
            <person name="Bu F."/>
            <person name="Rutten L."/>
            <person name="Van Zeijl A."/>
            <person name="Liu W."/>
            <person name="Santuari L."/>
            <person name="Cao Q."/>
            <person name="Sharma T."/>
            <person name="Shen D."/>
            <person name="Roswanjaya Y."/>
            <person name="Wardhani T."/>
            <person name="Kalhor M.S."/>
            <person name="Jansen J."/>
            <person name="Van den Hoogen J."/>
            <person name="Gungor B."/>
            <person name="Hartog M."/>
            <person name="Hontelez J."/>
            <person name="Verver J."/>
            <person name="Yang W.-C."/>
            <person name="Schijlen E."/>
            <person name="Repin R."/>
            <person name="Schilthuizen M."/>
            <person name="Schranz E."/>
            <person name="Heidstra R."/>
            <person name="Miyata K."/>
            <person name="Fedorova E."/>
            <person name="Kohlen W."/>
            <person name="Bisseling T."/>
            <person name="Smit S."/>
            <person name="Geurts R."/>
        </authorList>
    </citation>
    <scope>NUCLEOTIDE SEQUENCE [LARGE SCALE GENOMIC DNA]</scope>
    <source>
        <strain evidence="4">cv. RG33-2</strain>
    </source>
</reference>
<evidence type="ECO:0000256" key="1">
    <source>
        <dbReference type="ARBA" id="ARBA00022679"/>
    </source>
</evidence>
<evidence type="ECO:0000313" key="3">
    <source>
        <dbReference type="EMBL" id="POO01871.1"/>
    </source>
</evidence>
<keyword evidence="2" id="KW-0012">Acyltransferase</keyword>